<keyword evidence="3" id="KW-1185">Reference proteome</keyword>
<accession>A0AAV7WCC8</accession>
<protein>
    <submittedName>
        <fullName evidence="2">Uncharacterized protein</fullName>
    </submittedName>
</protein>
<name>A0AAV7WCC8_PLEWA</name>
<reference evidence="2" key="1">
    <citation type="journal article" date="2022" name="bioRxiv">
        <title>Sequencing and chromosome-scale assembly of the giantPleurodeles waltlgenome.</title>
        <authorList>
            <person name="Brown T."/>
            <person name="Elewa A."/>
            <person name="Iarovenko S."/>
            <person name="Subramanian E."/>
            <person name="Araus A.J."/>
            <person name="Petzold A."/>
            <person name="Susuki M."/>
            <person name="Suzuki K.-i.T."/>
            <person name="Hayashi T."/>
            <person name="Toyoda A."/>
            <person name="Oliveira C."/>
            <person name="Osipova E."/>
            <person name="Leigh N.D."/>
            <person name="Simon A."/>
            <person name="Yun M.H."/>
        </authorList>
    </citation>
    <scope>NUCLEOTIDE SEQUENCE</scope>
    <source>
        <strain evidence="2">20211129_DDA</strain>
        <tissue evidence="2">Liver</tissue>
    </source>
</reference>
<proteinExistence type="predicted"/>
<organism evidence="2 3">
    <name type="scientific">Pleurodeles waltl</name>
    <name type="common">Iberian ribbed newt</name>
    <dbReference type="NCBI Taxonomy" id="8319"/>
    <lineage>
        <taxon>Eukaryota</taxon>
        <taxon>Metazoa</taxon>
        <taxon>Chordata</taxon>
        <taxon>Craniata</taxon>
        <taxon>Vertebrata</taxon>
        <taxon>Euteleostomi</taxon>
        <taxon>Amphibia</taxon>
        <taxon>Batrachia</taxon>
        <taxon>Caudata</taxon>
        <taxon>Salamandroidea</taxon>
        <taxon>Salamandridae</taxon>
        <taxon>Pleurodelinae</taxon>
        <taxon>Pleurodeles</taxon>
    </lineage>
</organism>
<sequence>MEATREDGLPIGSLPPPRDLKVVKKRLPPFHGENNGIWSWRLKEPTGEEEQTTAEDAAPEDAETALWKSGPTLGSRAVEAHYRDEDRWPWGAHE</sequence>
<dbReference type="Proteomes" id="UP001066276">
    <property type="component" value="Chromosome 1_2"/>
</dbReference>
<feature type="compositionally biased region" description="Acidic residues" evidence="1">
    <location>
        <begin position="47"/>
        <end position="63"/>
    </location>
</feature>
<feature type="region of interest" description="Disordered" evidence="1">
    <location>
        <begin position="34"/>
        <end position="65"/>
    </location>
</feature>
<dbReference type="EMBL" id="JANPWB010000002">
    <property type="protein sequence ID" value="KAJ1210371.1"/>
    <property type="molecule type" value="Genomic_DNA"/>
</dbReference>
<dbReference type="AlphaFoldDB" id="A0AAV7WCC8"/>
<gene>
    <name evidence="2" type="ORF">NDU88_005735</name>
</gene>
<evidence type="ECO:0000313" key="2">
    <source>
        <dbReference type="EMBL" id="KAJ1210371.1"/>
    </source>
</evidence>
<evidence type="ECO:0000313" key="3">
    <source>
        <dbReference type="Proteomes" id="UP001066276"/>
    </source>
</evidence>
<comment type="caution">
    <text evidence="2">The sequence shown here is derived from an EMBL/GenBank/DDBJ whole genome shotgun (WGS) entry which is preliminary data.</text>
</comment>
<evidence type="ECO:0000256" key="1">
    <source>
        <dbReference type="SAM" id="MobiDB-lite"/>
    </source>
</evidence>